<reference evidence="1 2" key="1">
    <citation type="submission" date="2018-06" db="EMBL/GenBank/DDBJ databases">
        <title>Genomic Encyclopedia of Type Strains, Phase IV (KMG-IV): sequencing the most valuable type-strain genomes for metagenomic binning, comparative biology and taxonomic classification.</title>
        <authorList>
            <person name="Goeker M."/>
        </authorList>
    </citation>
    <scope>NUCLEOTIDE SEQUENCE [LARGE SCALE GENOMIC DNA]</scope>
    <source>
        <strain evidence="1 2">DSM 5</strain>
    </source>
</reference>
<dbReference type="Gene3D" id="3.30.1490.300">
    <property type="match status" value="1"/>
</dbReference>
<accession>A0A2W7MK28</accession>
<dbReference type="Gene3D" id="3.30.420.40">
    <property type="match status" value="2"/>
</dbReference>
<evidence type="ECO:0000313" key="2">
    <source>
        <dbReference type="Proteomes" id="UP000248646"/>
    </source>
</evidence>
<dbReference type="RefSeq" id="WP_111437768.1">
    <property type="nucleotide sequence ID" value="NZ_QKZI01000001.1"/>
</dbReference>
<dbReference type="Proteomes" id="UP000248646">
    <property type="component" value="Unassembled WGS sequence"/>
</dbReference>
<keyword evidence="2" id="KW-1185">Reference proteome</keyword>
<dbReference type="EMBL" id="QKZI01000001">
    <property type="protein sequence ID" value="PZX07080.1"/>
    <property type="molecule type" value="Genomic_DNA"/>
</dbReference>
<gene>
    <name evidence="1" type="ORF">C7437_101187</name>
</gene>
<dbReference type="InterPro" id="IPR005883">
    <property type="entry name" value="PilM"/>
</dbReference>
<dbReference type="OrthoDB" id="2690797at2"/>
<dbReference type="Pfam" id="PF11104">
    <property type="entry name" value="PilM_2"/>
    <property type="match status" value="1"/>
</dbReference>
<evidence type="ECO:0000313" key="1">
    <source>
        <dbReference type="EMBL" id="PZX07080.1"/>
    </source>
</evidence>
<name>A0A2W7MK28_9BACI</name>
<protein>
    <submittedName>
        <fullName evidence="1">Type IV pilus assembly protein PilM</fullName>
    </submittedName>
</protein>
<dbReference type="AlphaFoldDB" id="A0A2W7MK28"/>
<comment type="caution">
    <text evidence="1">The sequence shown here is derived from an EMBL/GenBank/DDBJ whole genome shotgun (WGS) entry which is preliminary data.</text>
</comment>
<sequence length="324" mass="37052">MFKSKKNRFVALEVNEYVIRAIVMNSLDIKQAVVYEHPLQPGIIERDTIRDEMALFDELKALVPAWGIKRHDVRFFVPDSSVMMKSFEHPTDVVAGKLKAYVEMELGRTIHLPFAQPLIDVYDDNPNDGEATLFAAPSDEVSKMTGLLDDVSLNPTVADVRTLSTIRFLETLNVFADHKSYLITDWSITGVSISIYTPGKLEFLRYQTIDTTMKKWRSGQIDGAEVQFSYDGEIEEYRMQLVDQIAEIERILNFYRFSLYKGEKAVDELIILGDSPEIDHIVSEIRSNYETSITHIGDQEVQSLHPQLKSRHISLIGLVYKEVN</sequence>
<proteinExistence type="predicted"/>
<organism evidence="1 2">
    <name type="scientific">Psychrobacillus insolitus</name>
    <dbReference type="NCBI Taxonomy" id="1461"/>
    <lineage>
        <taxon>Bacteria</taxon>
        <taxon>Bacillati</taxon>
        <taxon>Bacillota</taxon>
        <taxon>Bacilli</taxon>
        <taxon>Bacillales</taxon>
        <taxon>Bacillaceae</taxon>
        <taxon>Psychrobacillus</taxon>
    </lineage>
</organism>